<name>A0A1F6D5P7_HANXR</name>
<dbReference type="GO" id="GO:0004853">
    <property type="term" value="F:uroporphyrinogen decarboxylase activity"/>
    <property type="evidence" value="ECO:0007669"/>
    <property type="project" value="InterPro"/>
</dbReference>
<accession>A0A1F6D5P7</accession>
<sequence length="375" mass="43066">MTPRERYLESLLFGRPDKFTLTPGHPRESTLETWRQQGLPEGADYYETALGLLGLKPEPKRKMPGLDVSFKMMPQFEEKVLEHRDGHYVVQDWMGAVTEISDRFDYTYIRSAKDFVTRKWHKFPVESRKDWEDMAWRYDPKTPGRHPGDLDARCAALKDRDDVLRIHFNGPFWQLREWVGMENLCTMMIDDPDFVQEMIDFWIDFASRTMAPVLERVAPDQVGFSEDMAYKAHSMISPAMVRRFLVPAYERWVPEIRASGCELIFMDSDGHIGELIPIWIESGINCCGPVEVAAGNDIVAYRRAFGKKMAYLGGIDKRAMARGGKVMEEEVLRVVPPLLKEGGVIPGCDHGVPPDISWPDYVAYARLLARLTGWL</sequence>
<dbReference type="Proteomes" id="UP000178606">
    <property type="component" value="Unassembled WGS sequence"/>
</dbReference>
<comment type="caution">
    <text evidence="2">The sequence shown here is derived from an EMBL/GenBank/DDBJ whole genome shotgun (WGS) entry which is preliminary data.</text>
</comment>
<protein>
    <recommendedName>
        <fullName evidence="1">Uroporphyrinogen decarboxylase (URO-D) domain-containing protein</fullName>
    </recommendedName>
</protein>
<dbReference type="Gene3D" id="3.20.20.210">
    <property type="match status" value="1"/>
</dbReference>
<dbReference type="InterPro" id="IPR038071">
    <property type="entry name" value="UROD/MetE-like_sf"/>
</dbReference>
<dbReference type="Pfam" id="PF01208">
    <property type="entry name" value="URO-D"/>
    <property type="match status" value="1"/>
</dbReference>
<evidence type="ECO:0000259" key="1">
    <source>
        <dbReference type="Pfam" id="PF01208"/>
    </source>
</evidence>
<proteinExistence type="predicted"/>
<feature type="domain" description="Uroporphyrinogen decarboxylase (URO-D)" evidence="1">
    <location>
        <begin position="179"/>
        <end position="357"/>
    </location>
</feature>
<gene>
    <name evidence="2" type="ORF">A3F84_22250</name>
</gene>
<reference evidence="2 3" key="1">
    <citation type="journal article" date="2016" name="Nat. Commun.">
        <title>Thousands of microbial genomes shed light on interconnected biogeochemical processes in an aquifer system.</title>
        <authorList>
            <person name="Anantharaman K."/>
            <person name="Brown C.T."/>
            <person name="Hug L.A."/>
            <person name="Sharon I."/>
            <person name="Castelle C.J."/>
            <person name="Probst A.J."/>
            <person name="Thomas B.C."/>
            <person name="Singh A."/>
            <person name="Wilkins M.J."/>
            <person name="Karaoz U."/>
            <person name="Brodie E.L."/>
            <person name="Williams K.H."/>
            <person name="Hubbard S.S."/>
            <person name="Banfield J.F."/>
        </authorList>
    </citation>
    <scope>NUCLEOTIDE SEQUENCE [LARGE SCALE GENOMIC DNA]</scope>
    <source>
        <strain evidence="3">RIFCSPLOWO2_12_FULL_64_10</strain>
    </source>
</reference>
<evidence type="ECO:0000313" key="2">
    <source>
        <dbReference type="EMBL" id="OGG56352.1"/>
    </source>
</evidence>
<dbReference type="InterPro" id="IPR000257">
    <property type="entry name" value="Uroporphyrinogen_deCOase"/>
</dbReference>
<dbReference type="EMBL" id="MFKF01000034">
    <property type="protein sequence ID" value="OGG56352.1"/>
    <property type="molecule type" value="Genomic_DNA"/>
</dbReference>
<dbReference type="AlphaFoldDB" id="A0A1F6D5P7"/>
<dbReference type="SUPFAM" id="SSF51726">
    <property type="entry name" value="UROD/MetE-like"/>
    <property type="match status" value="1"/>
</dbReference>
<evidence type="ECO:0000313" key="3">
    <source>
        <dbReference type="Proteomes" id="UP000178606"/>
    </source>
</evidence>
<organism evidence="2 3">
    <name type="scientific">Handelsmanbacteria sp. (strain RIFCSPLOWO2_12_FULL_64_10)</name>
    <dbReference type="NCBI Taxonomy" id="1817868"/>
    <lineage>
        <taxon>Bacteria</taxon>
        <taxon>Candidatus Handelsmaniibacteriota</taxon>
    </lineage>
</organism>
<dbReference type="GO" id="GO:0006779">
    <property type="term" value="P:porphyrin-containing compound biosynthetic process"/>
    <property type="evidence" value="ECO:0007669"/>
    <property type="project" value="InterPro"/>
</dbReference>